<accession>A0A858RFG5</accession>
<dbReference type="RefSeq" id="WP_169453796.1">
    <property type="nucleotide sequence ID" value="NZ_CP051774.1"/>
</dbReference>
<name>A0A858RFG5_9BACT</name>
<feature type="chain" id="PRO_5032639169" description="Bacterial repeat domain-containing protein" evidence="2">
    <location>
        <begin position="20"/>
        <end position="2822"/>
    </location>
</feature>
<evidence type="ECO:0000313" key="4">
    <source>
        <dbReference type="EMBL" id="QJE95482.1"/>
    </source>
</evidence>
<proteinExistence type="predicted"/>
<feature type="domain" description="Bacterial repeat" evidence="3">
    <location>
        <begin position="2479"/>
        <end position="2544"/>
    </location>
</feature>
<evidence type="ECO:0000256" key="1">
    <source>
        <dbReference type="SAM" id="MobiDB-lite"/>
    </source>
</evidence>
<gene>
    <name evidence="4" type="ORF">HHL09_06700</name>
</gene>
<sequence>MKAALLSLLACCTFASLQAASVSLVNPSFEQPGTGRVAIGFDATADVPGWVNTGGVYLNSGVELSLQPTAAGGYVNASGYVAFLRGTDGGAYQATTQQMEAGQVYRLVWKAGSISSMSGTANQQVRLFRTTDGGTTRIPLATSNDLLSTTNQVFETYVLEYTATAADAGARIGIEIDNLATTSGTIGFDDFQLELNPSGPAPATGVPTLAWDSGAADDGTTTFTSVTPVEREYHFRIQPQASLNGGWRTVVRVAEGNANVYLRQAGWANTSTFNFKSDRATGDDGFVLRPDQFSAGQTWYLTVRAMANTSFTLFSGDVFVQDLGPLAFTDANANGQYDIGETILPSGSGAVTMKGEGIRFFKTTVITGTPAWSLWLNGDMRDIAVKKASVPYHALPAHYGRKQAGQMLVSPPFLGVGTDTYFISVTGAPGDAINLDSRIQQIEDMPFQNTISNVPVSGPPYRVYRTNVPVDQIAWDVSVTANEGDPNICVRRANVASEYDNDGYSEASGGVADSVTLVPDFLTNGTWFVTVYGVGAYNFTLKSGDPVVTPIQFVDHKVNDQTTRAGWRYYALTNIPQQLGPLGWELYLSNQVPGTQIALRRNKVPSRWQYRSGGVNTVLDTAAKYSDYASSTGFLQRPGHQADVWYVGVFTPQQPLGSFELDVRPIQPPTVNFDGSQTSIAGLKAGEWNFVKVNVPATAGILGWDVRVKNVSGAGDPRVVVCRNLLPSSILTSFSPASGTASWPSGGIWAGQVDWTKRNNESGGSPNVSGRRLVTAMGRPLEPGTYYVGVFNNGTVDLSAYVLESRGIGNGQALPVTPLGFSGGTSTISGLAPREARYYKVTIPENTPSWEFTVDPTMGEMMASVRRGHVPDFGAPGPNLEAPIQSLAEEAERSATVQKNGAERYVLLPPPSSDELVADDYYIAVVSEGQDPLAKTETGTGSVSGVVTSRGTLAVTHMGVAGVSGITQQVSLAGGQVKAFQYEVPEGTLSLEIYLENRTGNPWSNVALSELLPMPPPNYTATSLSYSGFSGGALEGVDQGGLMWNISNPPSGLNSITVRAGPLPSDTANFPDATAELRVVAVVPQPLEFNGGSSSVGAQQPGTWRYFKVEVPDTPGVMGWDVRLRNVDGGKPWVQIRKDYVPAGTETSPWTPYSSIAWPSGYQIAASPDWTSRSYEGPTSTTSVDNYRLITGMGRPLQPGTYYVGVYNYSGVDPTSYSIESSGIGEGQVIPIQELPYAGGEASNIVDLNPREAVYYKVTIPENTPSWEFTLDATVGEMMAVIRRGTIPDFGAQISSQATEQVQSGSGTLEVEVQKNGSERFVLLPPLNRSSLIPGDYYIAAISEGFEPVNPQRTGATPSSGIMTARGPLGVTDMGTATSAGVTRAVALAGGQVKLYRVTVPAGTESMEVRLNNRTGNPWISMVPGGLPPRPCLLFAGTSVNGYGTSGGQTAPAVPYVDNDDLMTVANPTPGEYTIAVRAACGATGSQLNFPDATGDLTVIANKPLPLAFNGGTSEVASQAAGAWKYFEVVVPPTPGVMGWDIRVRNVVGTGTPKIFVRRDQLPSGTANAGWTGRPSQAAAWASGAQWVAQTDWTRRIYDFGINTDVSPRRLVMGMGRPLEPGTYIVGVQNTSTTASTAYTIESRGIGAGMVLPITDLAFAGGSATTPNLAPREAAYYKVTIPANTPSWEFTLDPSVGEMMAVVRRGSIPDFGGEYPYTSDGYLQSTQPSGHREAVVQKNGPERFTVLPISGQDFLLEGDYYIAAISEGQNPASAQYTGNAVSTGLMTSRGVLAITDLGTVPTSGSTRAVTLAGGQLKAYQFTVPPDLAGVEIRLDERIGNPWLSVIQGSRLPKPSDNFQSVPTPNEYGFTDGQSGSSYFQDDNSITLVAPEPGVYSLIVRASANPASPTTAALDASASLVIRPKPRIPLNFSSTLNPGGGTNTDTRQITDGERTFYEVPIPATLGGQSVVGWILRTSFQQGAGSIKVYKTWGNSAAGISVTTRTAVIVPPFLTPGDTWFVEVTGAGLTNYTITSEPVTLNQPAYVMPAGHNAVFGDSGANLTGDRGIDLGQDDWHFYAVDVPAGNAGLLRTELQAINGNPNLYIREDGVPTTDHNASGAGGVTLTPRVLNSTGSEYGNWVPLDGRKEVQLRPGRWYLGVKATGTSNARYRLVVSNGQVNELPLAGGSAANQLLVGRDWRYYRVQIPMDAPVDWTPSFLQQVGDVVMFIRDTVPPGNAVNGLETTGIRSWQPDGKNQGPYSPAAGHDAPGSYSFTTSPLRPGASYYIGFRAVTDATFTVSSACSSTTIGTFPSINFYNGSLNVSVPPNSEMLYQIPVPPEATRMKWTSTHLAALQLRMEQGTLPASSGAAQHFRSTSANSTVNVALTPTSWPWLPGHTYFLRLVNTGASSLNLALTMNGKNALTEDEDSDGLPDAWEVLHFGNTTLRNGTADPDGDGVTNAVEFADGTNPMDIGSALYFVNITTSGPGTVSRSADLPKYPRGHALTLTPVPDPGLSFIGWTGSITGSTNPVAFSVTANVTANASFGIPLAVALDTSSLGWALGGHGLWYGQSAVTQDTVDAAQAGAVGHTQESWMETTVYGPGALNFRWKVSSQGSADFLEFHIDGVLQTGRISGEVDWTQKSYTLASGPHTLRWRYIKNTAVVAGADTGWVDTITWSGSNPYANWIASQFTPEQQADLLISGPDADPDGDGLINLLECAFNLQPMNAAQPVLEPGTGISGLPSVTATGSGAERKLRLEFIRRKGIFTYIPEVSGSLNGVDWAVVTGTPVVTPIDSELERVVVEDSTGSGSAKRFGRVRVESP</sequence>
<dbReference type="InterPro" id="IPR044060">
    <property type="entry name" value="Bacterial_rp_domain"/>
</dbReference>
<protein>
    <recommendedName>
        <fullName evidence="3">Bacterial repeat domain-containing protein</fullName>
    </recommendedName>
</protein>
<evidence type="ECO:0000259" key="3">
    <source>
        <dbReference type="Pfam" id="PF18998"/>
    </source>
</evidence>
<feature type="signal peptide" evidence="2">
    <location>
        <begin position="1"/>
        <end position="19"/>
    </location>
</feature>
<feature type="region of interest" description="Disordered" evidence="1">
    <location>
        <begin position="2243"/>
        <end position="2266"/>
    </location>
</feature>
<keyword evidence="5" id="KW-1185">Reference proteome</keyword>
<organism evidence="4 5">
    <name type="scientific">Luteolibacter luteus</name>
    <dbReference type="NCBI Taxonomy" id="2728835"/>
    <lineage>
        <taxon>Bacteria</taxon>
        <taxon>Pseudomonadati</taxon>
        <taxon>Verrucomicrobiota</taxon>
        <taxon>Verrucomicrobiia</taxon>
        <taxon>Verrucomicrobiales</taxon>
        <taxon>Verrucomicrobiaceae</taxon>
        <taxon>Luteolibacter</taxon>
    </lineage>
</organism>
<keyword evidence="2" id="KW-0732">Signal</keyword>
<dbReference type="Proteomes" id="UP000501812">
    <property type="component" value="Chromosome"/>
</dbReference>
<dbReference type="Pfam" id="PF22825">
    <property type="entry name" value="HpiC1-like"/>
    <property type="match status" value="1"/>
</dbReference>
<dbReference type="Gene3D" id="2.60.120.380">
    <property type="match status" value="2"/>
</dbReference>
<reference evidence="4 5" key="1">
    <citation type="submission" date="2020-04" db="EMBL/GenBank/DDBJ databases">
        <title>Luteolibacter sp. G-1-1-1 isolated from soil.</title>
        <authorList>
            <person name="Dahal R.H."/>
        </authorList>
    </citation>
    <scope>NUCLEOTIDE SEQUENCE [LARGE SCALE GENOMIC DNA]</scope>
    <source>
        <strain evidence="4 5">G-1-1-1</strain>
    </source>
</reference>
<dbReference type="KEGG" id="luo:HHL09_06700"/>
<dbReference type="Pfam" id="PF18998">
    <property type="entry name" value="Flg_new_2"/>
    <property type="match status" value="1"/>
</dbReference>
<evidence type="ECO:0000256" key="2">
    <source>
        <dbReference type="SAM" id="SignalP"/>
    </source>
</evidence>
<evidence type="ECO:0000313" key="5">
    <source>
        <dbReference type="Proteomes" id="UP000501812"/>
    </source>
</evidence>
<dbReference type="EMBL" id="CP051774">
    <property type="protein sequence ID" value="QJE95482.1"/>
    <property type="molecule type" value="Genomic_DNA"/>
</dbReference>
<dbReference type="InterPro" id="IPR054720">
    <property type="entry name" value="HpiC1"/>
</dbReference>